<evidence type="ECO:0000313" key="3">
    <source>
        <dbReference type="Proteomes" id="UP000477722"/>
    </source>
</evidence>
<dbReference type="RefSeq" id="WP_165297164.1">
    <property type="nucleotide sequence ID" value="NZ_JAAKZZ010000020.1"/>
</dbReference>
<dbReference type="Gene3D" id="1.10.260.40">
    <property type="entry name" value="lambda repressor-like DNA-binding domains"/>
    <property type="match status" value="1"/>
</dbReference>
<comment type="caution">
    <text evidence="2">The sequence shown here is derived from an EMBL/GenBank/DDBJ whole genome shotgun (WGS) entry which is preliminary data.</text>
</comment>
<evidence type="ECO:0000313" key="2">
    <source>
        <dbReference type="EMBL" id="NGO67504.1"/>
    </source>
</evidence>
<gene>
    <name evidence="2" type="ORF">G5C65_03865</name>
</gene>
<protein>
    <submittedName>
        <fullName evidence="2">Helix-turn-helix domain-containing protein</fullName>
    </submittedName>
</protein>
<organism evidence="2 3">
    <name type="scientific">Streptomyces boncukensis</name>
    <dbReference type="NCBI Taxonomy" id="2711219"/>
    <lineage>
        <taxon>Bacteria</taxon>
        <taxon>Bacillati</taxon>
        <taxon>Actinomycetota</taxon>
        <taxon>Actinomycetes</taxon>
        <taxon>Kitasatosporales</taxon>
        <taxon>Streptomycetaceae</taxon>
        <taxon>Streptomyces</taxon>
    </lineage>
</organism>
<dbReference type="EMBL" id="JAAKZZ010000020">
    <property type="protein sequence ID" value="NGO67504.1"/>
    <property type="molecule type" value="Genomic_DNA"/>
</dbReference>
<dbReference type="Pfam" id="PF13560">
    <property type="entry name" value="HTH_31"/>
    <property type="match status" value="1"/>
</dbReference>
<dbReference type="Proteomes" id="UP000477722">
    <property type="component" value="Unassembled WGS sequence"/>
</dbReference>
<dbReference type="InterPro" id="IPR041413">
    <property type="entry name" value="MLTR_LBD"/>
</dbReference>
<dbReference type="SMART" id="SM00530">
    <property type="entry name" value="HTH_XRE"/>
    <property type="match status" value="1"/>
</dbReference>
<dbReference type="InterPro" id="IPR010982">
    <property type="entry name" value="Lambda_DNA-bd_dom_sf"/>
</dbReference>
<dbReference type="InterPro" id="IPR001387">
    <property type="entry name" value="Cro/C1-type_HTH"/>
</dbReference>
<dbReference type="PANTHER" id="PTHR35010:SF3">
    <property type="entry name" value="BLL4873 PROTEIN"/>
    <property type="match status" value="1"/>
</dbReference>
<dbReference type="Pfam" id="PF17765">
    <property type="entry name" value="MLTR_LBD"/>
    <property type="match status" value="1"/>
</dbReference>
<keyword evidence="3" id="KW-1185">Reference proteome</keyword>
<dbReference type="SUPFAM" id="SSF47413">
    <property type="entry name" value="lambda repressor-like DNA-binding domains"/>
    <property type="match status" value="1"/>
</dbReference>
<dbReference type="AlphaFoldDB" id="A0A6G4WSH5"/>
<sequence>MSTPRPPLPAEAQARRRSEIREFLRSRRSRLTPADVGMPAGGGRRRPGLRREEVAVLAGVGVSWYTWLEQGRDINVSAGVLDAVARVLRLDGAEREHLYLLAGLNPPRSPAGGGGGAPGGRPVPRELRRVIDGWLPRPAYVLDRHWNLAAVNDAARAVFGYREQDHNCLVSFFTSAFYRAALHRWQDAARAVAGQFRADAARYPDDPEFSRLAADLCAASAAFAELWAEHPVGSAMRGTKALAHPAAGELTFEYTSLPLPDLPGHRLLLHTPVAGTDTEPRLTALLDALRA</sequence>
<dbReference type="Gene3D" id="3.30.450.180">
    <property type="match status" value="1"/>
</dbReference>
<proteinExistence type="predicted"/>
<accession>A0A6G4WSH5</accession>
<feature type="domain" description="HTH cro/C1-type" evidence="1">
    <location>
        <begin position="19"/>
        <end position="95"/>
    </location>
</feature>
<reference evidence="2 3" key="1">
    <citation type="submission" date="2020-02" db="EMBL/GenBank/DDBJ databases">
        <title>Whole-genome analyses of novel actinobacteria.</title>
        <authorList>
            <person name="Sahin N."/>
            <person name="Tatar D."/>
        </authorList>
    </citation>
    <scope>NUCLEOTIDE SEQUENCE [LARGE SCALE GENOMIC DNA]</scope>
    <source>
        <strain evidence="2 3">SB3404</strain>
    </source>
</reference>
<name>A0A6G4WSH5_9ACTN</name>
<evidence type="ECO:0000259" key="1">
    <source>
        <dbReference type="SMART" id="SM00530"/>
    </source>
</evidence>
<dbReference type="PANTHER" id="PTHR35010">
    <property type="entry name" value="BLL4672 PROTEIN-RELATED"/>
    <property type="match status" value="1"/>
</dbReference>
<dbReference type="GO" id="GO:0003677">
    <property type="term" value="F:DNA binding"/>
    <property type="evidence" value="ECO:0007669"/>
    <property type="project" value="InterPro"/>
</dbReference>